<dbReference type="AlphaFoldDB" id="A0A917HUX9"/>
<comment type="caution">
    <text evidence="3">The sequence shown here is derived from an EMBL/GenBank/DDBJ whole genome shotgun (WGS) entry which is preliminary data.</text>
</comment>
<keyword evidence="2" id="KW-0862">Zinc</keyword>
<reference evidence="3" key="1">
    <citation type="journal article" date="2014" name="Int. J. Syst. Evol. Microbiol.">
        <title>Complete genome sequence of Corynebacterium casei LMG S-19264T (=DSM 44701T), isolated from a smear-ripened cheese.</title>
        <authorList>
            <consortium name="US DOE Joint Genome Institute (JGI-PGF)"/>
            <person name="Walter F."/>
            <person name="Albersmeier A."/>
            <person name="Kalinowski J."/>
            <person name="Ruckert C."/>
        </authorList>
    </citation>
    <scope>NUCLEOTIDE SEQUENCE</scope>
    <source>
        <strain evidence="3">CGMCC 1.15763</strain>
    </source>
</reference>
<feature type="binding site" evidence="2">
    <location>
        <position position="62"/>
    </location>
    <ligand>
        <name>Zn(2+)</name>
        <dbReference type="ChEBI" id="CHEBI:29105"/>
    </ligand>
</feature>
<dbReference type="Gene3D" id="3.40.1050.10">
    <property type="entry name" value="Carbonic anhydrase"/>
    <property type="match status" value="1"/>
</dbReference>
<comment type="similarity">
    <text evidence="1">Belongs to the beta-class carbonic anhydrase family.</text>
</comment>
<accession>A0A917HUX9</accession>
<evidence type="ECO:0000313" key="4">
    <source>
        <dbReference type="Proteomes" id="UP000633278"/>
    </source>
</evidence>
<protein>
    <submittedName>
        <fullName evidence="3">Carbonic anhydrase</fullName>
    </submittedName>
</protein>
<comment type="cofactor">
    <cofactor evidence="2">
        <name>Zn(2+)</name>
        <dbReference type="ChEBI" id="CHEBI:29105"/>
    </cofactor>
    <text evidence="2">Binds 1 zinc ion per subunit.</text>
</comment>
<feature type="binding site" evidence="2">
    <location>
        <position position="115"/>
    </location>
    <ligand>
        <name>Zn(2+)</name>
        <dbReference type="ChEBI" id="CHEBI:29105"/>
    </ligand>
</feature>
<proteinExistence type="inferred from homology"/>
<dbReference type="EMBL" id="BMJW01000001">
    <property type="protein sequence ID" value="GGG91871.1"/>
    <property type="molecule type" value="Genomic_DNA"/>
</dbReference>
<dbReference type="CDD" id="cd03378">
    <property type="entry name" value="beta_CA_cladeC"/>
    <property type="match status" value="1"/>
</dbReference>
<organism evidence="3 4">
    <name type="scientific">Polaribacter pacificus</name>
    <dbReference type="NCBI Taxonomy" id="1775173"/>
    <lineage>
        <taxon>Bacteria</taxon>
        <taxon>Pseudomonadati</taxon>
        <taxon>Bacteroidota</taxon>
        <taxon>Flavobacteriia</taxon>
        <taxon>Flavobacteriales</taxon>
        <taxon>Flavobacteriaceae</taxon>
    </lineage>
</organism>
<dbReference type="GO" id="GO:0008270">
    <property type="term" value="F:zinc ion binding"/>
    <property type="evidence" value="ECO:0007669"/>
    <property type="project" value="InterPro"/>
</dbReference>
<dbReference type="Proteomes" id="UP000633278">
    <property type="component" value="Unassembled WGS sequence"/>
</dbReference>
<feature type="binding site" evidence="2">
    <location>
        <position position="64"/>
    </location>
    <ligand>
        <name>Zn(2+)</name>
        <dbReference type="ChEBI" id="CHEBI:29105"/>
    </ligand>
</feature>
<dbReference type="NCBIfam" id="NF011765">
    <property type="entry name" value="PRK15219.1"/>
    <property type="match status" value="1"/>
</dbReference>
<sequence>MLHRDKAVTKEQQDKLTPLRVLQDFIEGNARFIRDEVHSINHKALITQTTEGQHPKAIVLSCIDSRVPVELIFDQTIGDIFVARVAGNFENTDILGSMEYSCKVAGSKLIFVLGHESCGAIRAACDHVELGNITSMLANIQPAVKMSEGQVNGKKNSSNEEFVNKTIENNVMLTIDRIRDKSPILKEMEQNQEIKIVGGVYQLSTGKVYLI</sequence>
<dbReference type="Pfam" id="PF00484">
    <property type="entry name" value="Pro_CA"/>
    <property type="match status" value="1"/>
</dbReference>
<evidence type="ECO:0000313" key="3">
    <source>
        <dbReference type="EMBL" id="GGG91871.1"/>
    </source>
</evidence>
<dbReference type="InterPro" id="IPR001765">
    <property type="entry name" value="Carbonic_anhydrase"/>
</dbReference>
<evidence type="ECO:0000256" key="1">
    <source>
        <dbReference type="ARBA" id="ARBA00006217"/>
    </source>
</evidence>
<dbReference type="SUPFAM" id="SSF53056">
    <property type="entry name" value="beta-carbonic anhydrase, cab"/>
    <property type="match status" value="1"/>
</dbReference>
<name>A0A917HUX9_9FLAO</name>
<dbReference type="PANTHER" id="PTHR11002:SF79">
    <property type="entry name" value="CARBONIC ANHYDRASE 2"/>
    <property type="match status" value="1"/>
</dbReference>
<keyword evidence="4" id="KW-1185">Reference proteome</keyword>
<dbReference type="GO" id="GO:0004089">
    <property type="term" value="F:carbonate dehydratase activity"/>
    <property type="evidence" value="ECO:0007669"/>
    <property type="project" value="InterPro"/>
</dbReference>
<dbReference type="PANTHER" id="PTHR11002">
    <property type="entry name" value="CARBONIC ANHYDRASE"/>
    <property type="match status" value="1"/>
</dbReference>
<dbReference type="InterPro" id="IPR036874">
    <property type="entry name" value="Carbonic_anhydrase_sf"/>
</dbReference>
<dbReference type="SMART" id="SM00947">
    <property type="entry name" value="Pro_CA"/>
    <property type="match status" value="1"/>
</dbReference>
<dbReference type="RefSeq" id="WP_188597768.1">
    <property type="nucleotide sequence ID" value="NZ_BMJW01000001.1"/>
</dbReference>
<gene>
    <name evidence="3" type="ORF">GCM10011416_05800</name>
</gene>
<reference evidence="3" key="2">
    <citation type="submission" date="2020-09" db="EMBL/GenBank/DDBJ databases">
        <authorList>
            <person name="Sun Q."/>
            <person name="Zhou Y."/>
        </authorList>
    </citation>
    <scope>NUCLEOTIDE SEQUENCE</scope>
    <source>
        <strain evidence="3">CGMCC 1.15763</strain>
    </source>
</reference>
<evidence type="ECO:0000256" key="2">
    <source>
        <dbReference type="PIRSR" id="PIRSR601765-1"/>
    </source>
</evidence>
<keyword evidence="2" id="KW-0479">Metal-binding</keyword>
<feature type="binding site" evidence="2">
    <location>
        <position position="118"/>
    </location>
    <ligand>
        <name>Zn(2+)</name>
        <dbReference type="ChEBI" id="CHEBI:29105"/>
    </ligand>
</feature>